<dbReference type="GeneID" id="63844374"/>
<evidence type="ECO:0000313" key="3">
    <source>
        <dbReference type="Proteomes" id="UP000800039"/>
    </source>
</evidence>
<comment type="caution">
    <text evidence="2">The sequence shown here is derived from an EMBL/GenBank/DDBJ whole genome shotgun (WGS) entry which is preliminary data.</text>
</comment>
<gene>
    <name evidence="2" type="ORF">K460DRAFT_191295</name>
</gene>
<keyword evidence="1" id="KW-0472">Membrane</keyword>
<keyword evidence="1" id="KW-1133">Transmembrane helix</keyword>
<evidence type="ECO:0000256" key="1">
    <source>
        <dbReference type="SAM" id="Phobius"/>
    </source>
</evidence>
<organism evidence="2 3">
    <name type="scientific">Cucurbitaria berberidis CBS 394.84</name>
    <dbReference type="NCBI Taxonomy" id="1168544"/>
    <lineage>
        <taxon>Eukaryota</taxon>
        <taxon>Fungi</taxon>
        <taxon>Dikarya</taxon>
        <taxon>Ascomycota</taxon>
        <taxon>Pezizomycotina</taxon>
        <taxon>Dothideomycetes</taxon>
        <taxon>Pleosporomycetidae</taxon>
        <taxon>Pleosporales</taxon>
        <taxon>Pleosporineae</taxon>
        <taxon>Cucurbitariaceae</taxon>
        <taxon>Cucurbitaria</taxon>
    </lineage>
</organism>
<protein>
    <submittedName>
        <fullName evidence="2">Uncharacterized protein</fullName>
    </submittedName>
</protein>
<dbReference type="RefSeq" id="XP_040783278.1">
    <property type="nucleotide sequence ID" value="XM_040927122.1"/>
</dbReference>
<sequence>MLGSSRRGRGQGASVRRARWWCVCGLTSGTSVSRLLGRLVRRASSGHVGGALKRSVGQWVLSTRRVLGTAGSRHTKADDAGESLVQANNDGGRLRRRLEGRRRRAQGRPRARVDNIDRRVCEGCKRRWRGRVTVKREFFFSLEVVAPTARSGNFITHTTCAPEEEERAAECLIQDVQACRLASMLSALAVALLLVAMAQYHLLRRASGMP</sequence>
<dbReference type="AlphaFoldDB" id="A0A9P4G8K8"/>
<name>A0A9P4G8K8_9PLEO</name>
<dbReference type="EMBL" id="ML976619">
    <property type="protein sequence ID" value="KAF1840715.1"/>
    <property type="molecule type" value="Genomic_DNA"/>
</dbReference>
<reference evidence="2" key="1">
    <citation type="submission" date="2020-01" db="EMBL/GenBank/DDBJ databases">
        <authorList>
            <consortium name="DOE Joint Genome Institute"/>
            <person name="Haridas S."/>
            <person name="Albert R."/>
            <person name="Binder M."/>
            <person name="Bloem J."/>
            <person name="Labutti K."/>
            <person name="Salamov A."/>
            <person name="Andreopoulos B."/>
            <person name="Baker S.E."/>
            <person name="Barry K."/>
            <person name="Bills G."/>
            <person name="Bluhm B.H."/>
            <person name="Cannon C."/>
            <person name="Castanera R."/>
            <person name="Culley D.E."/>
            <person name="Daum C."/>
            <person name="Ezra D."/>
            <person name="Gonzalez J.B."/>
            <person name="Henrissat B."/>
            <person name="Kuo A."/>
            <person name="Liang C."/>
            <person name="Lipzen A."/>
            <person name="Lutzoni F."/>
            <person name="Magnuson J."/>
            <person name="Mondo S."/>
            <person name="Nolan M."/>
            <person name="Ohm R."/>
            <person name="Pangilinan J."/>
            <person name="Park H.-J."/>
            <person name="Ramirez L."/>
            <person name="Alfaro M."/>
            <person name="Sun H."/>
            <person name="Tritt A."/>
            <person name="Yoshinaga Y."/>
            <person name="Zwiers L.-H."/>
            <person name="Turgeon B.G."/>
            <person name="Goodwin S.B."/>
            <person name="Spatafora J.W."/>
            <person name="Crous P.W."/>
            <person name="Grigoriev I.V."/>
        </authorList>
    </citation>
    <scope>NUCLEOTIDE SEQUENCE</scope>
    <source>
        <strain evidence="2">CBS 394.84</strain>
    </source>
</reference>
<accession>A0A9P4G8K8</accession>
<keyword evidence="3" id="KW-1185">Reference proteome</keyword>
<feature type="transmembrane region" description="Helical" evidence="1">
    <location>
        <begin position="181"/>
        <end position="203"/>
    </location>
</feature>
<evidence type="ECO:0000313" key="2">
    <source>
        <dbReference type="EMBL" id="KAF1840715.1"/>
    </source>
</evidence>
<dbReference type="Proteomes" id="UP000800039">
    <property type="component" value="Unassembled WGS sequence"/>
</dbReference>
<keyword evidence="1" id="KW-0812">Transmembrane</keyword>
<proteinExistence type="predicted"/>